<dbReference type="OrthoDB" id="7949219at2"/>
<dbReference type="InterPro" id="IPR024072">
    <property type="entry name" value="DHFR-like_dom_sf"/>
</dbReference>
<dbReference type="InterPro" id="IPR002734">
    <property type="entry name" value="RibDG_C"/>
</dbReference>
<protein>
    <submittedName>
        <fullName evidence="2">Dihydrofolate reductase</fullName>
    </submittedName>
</protein>
<name>A0A1M5I211_STRHI</name>
<evidence type="ECO:0000313" key="3">
    <source>
        <dbReference type="Proteomes" id="UP000184501"/>
    </source>
</evidence>
<feature type="domain" description="Bacterial bifunctional deaminase-reductase C-terminal" evidence="1">
    <location>
        <begin position="4"/>
        <end position="178"/>
    </location>
</feature>
<dbReference type="PANTHER" id="PTHR38011">
    <property type="entry name" value="DIHYDROFOLATE REDUCTASE FAMILY PROTEIN (AFU_ORTHOLOGUE AFUA_8G06820)"/>
    <property type="match status" value="1"/>
</dbReference>
<dbReference type="EMBL" id="FQVN01000007">
    <property type="protein sequence ID" value="SHG22346.1"/>
    <property type="molecule type" value="Genomic_DNA"/>
</dbReference>
<evidence type="ECO:0000259" key="1">
    <source>
        <dbReference type="Pfam" id="PF01872"/>
    </source>
</evidence>
<dbReference type="GO" id="GO:0008703">
    <property type="term" value="F:5-amino-6-(5-phosphoribosylamino)uracil reductase activity"/>
    <property type="evidence" value="ECO:0007669"/>
    <property type="project" value="InterPro"/>
</dbReference>
<dbReference type="Proteomes" id="UP000184501">
    <property type="component" value="Unassembled WGS sequence"/>
</dbReference>
<dbReference type="AlphaFoldDB" id="A0A1M5I211"/>
<reference evidence="2 3" key="1">
    <citation type="submission" date="2016-11" db="EMBL/GenBank/DDBJ databases">
        <authorList>
            <person name="Jaros S."/>
            <person name="Januszkiewicz K."/>
            <person name="Wedrychowicz H."/>
        </authorList>
    </citation>
    <scope>NUCLEOTIDE SEQUENCE [LARGE SCALE GENOMIC DNA]</scope>
    <source>
        <strain evidence="2 3">DSM 44523</strain>
    </source>
</reference>
<dbReference type="PANTHER" id="PTHR38011:SF11">
    <property type="entry name" value="2,5-DIAMINO-6-RIBOSYLAMINO-4(3H)-PYRIMIDINONE 5'-PHOSPHATE REDUCTASE"/>
    <property type="match status" value="1"/>
</dbReference>
<dbReference type="Pfam" id="PF01872">
    <property type="entry name" value="RibD_C"/>
    <property type="match status" value="1"/>
</dbReference>
<dbReference type="SUPFAM" id="SSF53597">
    <property type="entry name" value="Dihydrofolate reductase-like"/>
    <property type="match status" value="1"/>
</dbReference>
<dbReference type="STRING" id="2017.SAMN05444320_10767"/>
<evidence type="ECO:0000313" key="2">
    <source>
        <dbReference type="EMBL" id="SHG22346.1"/>
    </source>
</evidence>
<organism evidence="2 3">
    <name type="scientific">Streptoalloteichus hindustanus</name>
    <dbReference type="NCBI Taxonomy" id="2017"/>
    <lineage>
        <taxon>Bacteria</taxon>
        <taxon>Bacillati</taxon>
        <taxon>Actinomycetota</taxon>
        <taxon>Actinomycetes</taxon>
        <taxon>Pseudonocardiales</taxon>
        <taxon>Pseudonocardiaceae</taxon>
        <taxon>Streptoalloteichus</taxon>
    </lineage>
</organism>
<dbReference type="RefSeq" id="WP_073486341.1">
    <property type="nucleotide sequence ID" value="NZ_FQVN01000007.1"/>
</dbReference>
<keyword evidence="3" id="KW-1185">Reference proteome</keyword>
<dbReference type="GO" id="GO:0009231">
    <property type="term" value="P:riboflavin biosynthetic process"/>
    <property type="evidence" value="ECO:0007669"/>
    <property type="project" value="InterPro"/>
</dbReference>
<proteinExistence type="predicted"/>
<dbReference type="Gene3D" id="3.40.430.10">
    <property type="entry name" value="Dihydrofolate Reductase, subunit A"/>
    <property type="match status" value="1"/>
</dbReference>
<accession>A0A1M5I211</accession>
<dbReference type="InterPro" id="IPR050765">
    <property type="entry name" value="Riboflavin_Biosynth_HTPR"/>
</dbReference>
<sequence length="187" mass="21154">MGRIIHFVHQSLDGYIEGPRGEFDWPVMDSEIAAYSRELSTTADTFLYGRIVWGFMSNYWPRAEQLSDHPHDLEFAPIWRAKPKAVVSRTLQDAPFDARVFRDVESLARAKADESGTFLLFGGSELASSLTRHGLIDEYHIFVHPVLLGGGKPVFADVADRAALRLVESRVFDNQAVLLRHERVDAR</sequence>
<gene>
    <name evidence="2" type="ORF">SAMN05444320_10767</name>
</gene>